<dbReference type="EMBL" id="NHOW01000129">
    <property type="protein sequence ID" value="OYR59845.1"/>
    <property type="molecule type" value="Genomic_DNA"/>
</dbReference>
<evidence type="ECO:0000313" key="2">
    <source>
        <dbReference type="Proteomes" id="UP000216409"/>
    </source>
</evidence>
<organism evidence="1 2">
    <name type="scientific">Halorubrum ezzemoulense</name>
    <name type="common">Halorubrum chaoviator</name>
    <dbReference type="NCBI Taxonomy" id="337243"/>
    <lineage>
        <taxon>Archaea</taxon>
        <taxon>Methanobacteriati</taxon>
        <taxon>Methanobacteriota</taxon>
        <taxon>Stenosarchaea group</taxon>
        <taxon>Halobacteria</taxon>
        <taxon>Halobacteriales</taxon>
        <taxon>Haloferacaceae</taxon>
        <taxon>Halorubrum</taxon>
    </lineage>
</organism>
<evidence type="ECO:0000313" key="1">
    <source>
        <dbReference type="EMBL" id="OYR59845.1"/>
    </source>
</evidence>
<gene>
    <name evidence="1" type="ORF">DJ83_11165</name>
</gene>
<dbReference type="AlphaFoldDB" id="A0A256ITJ0"/>
<accession>A0A256ITJ0</accession>
<sequence length="259" mass="25652">MDLKQAGALALAVFVAVTAVAGPAAAATSTVYPSGDDAGLAVQVSWDSSSVSAGDTVDLEIADASAGTVADTATVTVRNASGTDTFWLSQAHYTIPSSSDRTTEVDVVLADSAQGSVGTLDHVDTVASATVETGASEGVSANISVDDGLPTTLEPVDVTVTAYNGSAELGTETVTVDNRTSSYAELNASELGLKQTTNATVVVTDAADAQGSGILSAVSSFDVSTFSSAGAGAGDTSSDTQMYVIGGAAVVLALLLVRD</sequence>
<protein>
    <submittedName>
        <fullName evidence="1">Uncharacterized protein</fullName>
    </submittedName>
</protein>
<comment type="caution">
    <text evidence="1">The sequence shown here is derived from an EMBL/GenBank/DDBJ whole genome shotgun (WGS) entry which is preliminary data.</text>
</comment>
<proteinExistence type="predicted"/>
<reference evidence="1 2" key="1">
    <citation type="journal article" date="2014" name="Front. Microbiol.">
        <title>Population and genomic analysis of the genus Halorubrum.</title>
        <authorList>
            <person name="Fullmer M.S."/>
            <person name="Soucy S.M."/>
            <person name="Swithers K.S."/>
            <person name="Makkay A.M."/>
            <person name="Wheeler R."/>
            <person name="Ventosa A."/>
            <person name="Gogarten J.P."/>
            <person name="Papke R.T."/>
        </authorList>
    </citation>
    <scope>NUCLEOTIDE SEQUENCE [LARGE SCALE GENOMIC DNA]</scope>
    <source>
        <strain evidence="1 2">LD3</strain>
    </source>
</reference>
<dbReference type="Proteomes" id="UP000216409">
    <property type="component" value="Unassembled WGS sequence"/>
</dbReference>
<name>A0A256ITJ0_HALEZ</name>